<evidence type="ECO:0000259" key="2">
    <source>
        <dbReference type="Pfam" id="PF26187"/>
    </source>
</evidence>
<feature type="domain" description="NPHP4 Ig-like" evidence="1">
    <location>
        <begin position="285"/>
        <end position="368"/>
    </location>
</feature>
<feature type="domain" description="NPHP4 Ig-like" evidence="2">
    <location>
        <begin position="373"/>
        <end position="465"/>
    </location>
</feature>
<proteinExistence type="predicted"/>
<evidence type="ECO:0000313" key="5">
    <source>
        <dbReference type="EMBL" id="EDV24308.1"/>
    </source>
</evidence>
<dbReference type="HOGENOM" id="CLU_053985_0_0_1"/>
<dbReference type="InterPro" id="IPR029775">
    <property type="entry name" value="NPHP4"/>
</dbReference>
<dbReference type="KEGG" id="tad:TRIADDRAFT_26181"/>
<dbReference type="InParanoid" id="B3S012"/>
<dbReference type="EMBL" id="DS985246">
    <property type="protein sequence ID" value="EDV24308.1"/>
    <property type="molecule type" value="Genomic_DNA"/>
</dbReference>
<dbReference type="PANTHER" id="PTHR31043">
    <property type="entry name" value="NEPHROCYSTIN-4"/>
    <property type="match status" value="1"/>
</dbReference>
<feature type="domain" description="NPHP4 Ig-like" evidence="3">
    <location>
        <begin position="175"/>
        <end position="273"/>
    </location>
</feature>
<dbReference type="GeneID" id="6754666"/>
<dbReference type="InterPro" id="IPR058686">
    <property type="entry name" value="Ig_NPHP4_3rd"/>
</dbReference>
<dbReference type="Proteomes" id="UP000009022">
    <property type="component" value="Unassembled WGS sequence"/>
</dbReference>
<dbReference type="Pfam" id="PF26189">
    <property type="entry name" value="Ig_NPHP4_2nd"/>
    <property type="match status" value="1"/>
</dbReference>
<dbReference type="eggNOG" id="ENOG502QUNP">
    <property type="taxonomic scope" value="Eukaryota"/>
</dbReference>
<dbReference type="GO" id="GO:0097730">
    <property type="term" value="C:non-motile cilium"/>
    <property type="evidence" value="ECO:0007669"/>
    <property type="project" value="InterPro"/>
</dbReference>
<dbReference type="PANTHER" id="PTHR31043:SF3">
    <property type="entry name" value="NEPHROCYSTIN-4"/>
    <property type="match status" value="1"/>
</dbReference>
<name>B3S012_TRIAD</name>
<evidence type="ECO:0008006" key="7">
    <source>
        <dbReference type="Google" id="ProtNLM"/>
    </source>
</evidence>
<sequence length="466" mass="54024">REMSKHEGITNILYDAITSRHVIHPSFGSAEFFEFSFKNPYNQEQNIIIKCDDPDLRILTSSREWRHYKKLHEVHTPLEENMFNQDSQGQHPEIFMKPSEVVNIPFKFQSFRADHLARDQVKLSIVVEFKQQLGKITCIQPRTIKVSFVTKSNENPVAILALHVEPQPHIIDQTFRFYHPENSFFKRSIRLPPWRSNTGGSFMTDVDDQKQLYVKCSDPNVVCDSKPTFPGEPQDIFLKVACSQSPSVKRFYLLLFSDNYLSRPIQTWQFFIHAQQRVDICATEGQTLKQSLILRGTPVSRLIQCYSSHPAELMIAPTNEFMLMANSVHELIVTVIPKSSGQRIMYINVVDTEYHQLVHSWLVCVAVKLPIISKAFEINIVAGKSSNKRISFTNPYPMRKRFRLKCNREDLLQFREGLIEVEGGGSHMIGLKFLPSDDRNIVEIFIFINDEDDKNEETFCVKVKYM</sequence>
<evidence type="ECO:0000259" key="4">
    <source>
        <dbReference type="Pfam" id="PF26190"/>
    </source>
</evidence>
<dbReference type="OrthoDB" id="313446at2759"/>
<dbReference type="STRING" id="10228.B3S012"/>
<dbReference type="GO" id="GO:0090090">
    <property type="term" value="P:negative regulation of canonical Wnt signaling pathway"/>
    <property type="evidence" value="ECO:0007669"/>
    <property type="project" value="InterPro"/>
</dbReference>
<evidence type="ECO:0000313" key="6">
    <source>
        <dbReference type="Proteomes" id="UP000009022"/>
    </source>
</evidence>
<dbReference type="Pfam" id="PF26190">
    <property type="entry name" value="Ig_NPHP4_1st"/>
    <property type="match status" value="1"/>
</dbReference>
<dbReference type="CTD" id="6754666"/>
<gene>
    <name evidence="5" type="ORF">TRIADDRAFT_26181</name>
</gene>
<dbReference type="InterPro" id="IPR058688">
    <property type="entry name" value="Ig_NPHP4_2nd"/>
</dbReference>
<accession>B3S012</accession>
<dbReference type="GO" id="GO:0005856">
    <property type="term" value="C:cytoskeleton"/>
    <property type="evidence" value="ECO:0007669"/>
    <property type="project" value="InterPro"/>
</dbReference>
<feature type="domain" description="NPHP4 Ig-like" evidence="4">
    <location>
        <begin position="19"/>
        <end position="168"/>
    </location>
</feature>
<dbReference type="AlphaFoldDB" id="B3S012"/>
<dbReference type="Pfam" id="PF26187">
    <property type="entry name" value="Ig_NPHP4_4th"/>
    <property type="match status" value="1"/>
</dbReference>
<dbReference type="OMA" id="IRADTIM"/>
<reference evidence="5 6" key="1">
    <citation type="journal article" date="2008" name="Nature">
        <title>The Trichoplax genome and the nature of placozoans.</title>
        <authorList>
            <person name="Srivastava M."/>
            <person name="Begovic E."/>
            <person name="Chapman J."/>
            <person name="Putnam N.H."/>
            <person name="Hellsten U."/>
            <person name="Kawashima T."/>
            <person name="Kuo A."/>
            <person name="Mitros T."/>
            <person name="Salamov A."/>
            <person name="Carpenter M.L."/>
            <person name="Signorovitch A.Y."/>
            <person name="Moreno M.A."/>
            <person name="Kamm K."/>
            <person name="Grimwood J."/>
            <person name="Schmutz J."/>
            <person name="Shapiro H."/>
            <person name="Grigoriev I.V."/>
            <person name="Buss L.W."/>
            <person name="Schierwater B."/>
            <person name="Dellaporta S.L."/>
            <person name="Rokhsar D.S."/>
        </authorList>
    </citation>
    <scope>NUCLEOTIDE SEQUENCE [LARGE SCALE GENOMIC DNA]</scope>
    <source>
        <strain evidence="5 6">Grell-BS-1999</strain>
    </source>
</reference>
<dbReference type="RefSeq" id="XP_002113834.1">
    <property type="nucleotide sequence ID" value="XM_002113798.1"/>
</dbReference>
<feature type="non-terminal residue" evidence="5">
    <location>
        <position position="1"/>
    </location>
</feature>
<dbReference type="Pfam" id="PF26015">
    <property type="entry name" value="Ig_NPH4_3rd"/>
    <property type="match status" value="1"/>
</dbReference>
<evidence type="ECO:0000259" key="1">
    <source>
        <dbReference type="Pfam" id="PF26015"/>
    </source>
</evidence>
<dbReference type="PhylomeDB" id="B3S012"/>
<evidence type="ECO:0000259" key="3">
    <source>
        <dbReference type="Pfam" id="PF26189"/>
    </source>
</evidence>
<dbReference type="InterPro" id="IPR058687">
    <property type="entry name" value="Ig_NPHP4_1st"/>
</dbReference>
<keyword evidence="6" id="KW-1185">Reference proteome</keyword>
<dbReference type="InterPro" id="IPR058685">
    <property type="entry name" value="Ig_NPHP4_4th"/>
</dbReference>
<protein>
    <recommendedName>
        <fullName evidence="7">Nephrocystin-4</fullName>
    </recommendedName>
</protein>
<organism evidence="5 6">
    <name type="scientific">Trichoplax adhaerens</name>
    <name type="common">Trichoplax reptans</name>
    <dbReference type="NCBI Taxonomy" id="10228"/>
    <lineage>
        <taxon>Eukaryota</taxon>
        <taxon>Metazoa</taxon>
        <taxon>Placozoa</taxon>
        <taxon>Uniplacotomia</taxon>
        <taxon>Trichoplacea</taxon>
        <taxon>Trichoplacidae</taxon>
        <taxon>Trichoplax</taxon>
    </lineage>
</organism>